<reference evidence="2 3" key="1">
    <citation type="journal article" date="2023" name="Life. Sci Alliance">
        <title>Evolutionary insights into 3D genome organization and epigenetic landscape of Vigna mungo.</title>
        <authorList>
            <person name="Junaid A."/>
            <person name="Singh B."/>
            <person name="Bhatia S."/>
        </authorList>
    </citation>
    <scope>NUCLEOTIDE SEQUENCE [LARGE SCALE GENOMIC DNA]</scope>
    <source>
        <strain evidence="2">Urdbean</strain>
    </source>
</reference>
<evidence type="ECO:0000313" key="3">
    <source>
        <dbReference type="Proteomes" id="UP001374535"/>
    </source>
</evidence>
<organism evidence="2 3">
    <name type="scientific">Vigna mungo</name>
    <name type="common">Black gram</name>
    <name type="synonym">Phaseolus mungo</name>
    <dbReference type="NCBI Taxonomy" id="3915"/>
    <lineage>
        <taxon>Eukaryota</taxon>
        <taxon>Viridiplantae</taxon>
        <taxon>Streptophyta</taxon>
        <taxon>Embryophyta</taxon>
        <taxon>Tracheophyta</taxon>
        <taxon>Spermatophyta</taxon>
        <taxon>Magnoliopsida</taxon>
        <taxon>eudicotyledons</taxon>
        <taxon>Gunneridae</taxon>
        <taxon>Pentapetalae</taxon>
        <taxon>rosids</taxon>
        <taxon>fabids</taxon>
        <taxon>Fabales</taxon>
        <taxon>Fabaceae</taxon>
        <taxon>Papilionoideae</taxon>
        <taxon>50 kb inversion clade</taxon>
        <taxon>NPAAA clade</taxon>
        <taxon>indigoferoid/millettioid clade</taxon>
        <taxon>Phaseoleae</taxon>
        <taxon>Vigna</taxon>
    </lineage>
</organism>
<feature type="compositionally biased region" description="Polar residues" evidence="1">
    <location>
        <begin position="20"/>
        <end position="38"/>
    </location>
</feature>
<proteinExistence type="predicted"/>
<keyword evidence="3" id="KW-1185">Reference proteome</keyword>
<dbReference type="AlphaFoldDB" id="A0AAQ3P2Q5"/>
<protein>
    <submittedName>
        <fullName evidence="2">Uncharacterized protein</fullName>
    </submittedName>
</protein>
<dbReference type="Proteomes" id="UP001374535">
    <property type="component" value="Chromosome 2"/>
</dbReference>
<dbReference type="EMBL" id="CP144699">
    <property type="protein sequence ID" value="WVZ20891.1"/>
    <property type="molecule type" value="Genomic_DNA"/>
</dbReference>
<gene>
    <name evidence="2" type="ORF">V8G54_008213</name>
</gene>
<sequence>MKHYPLEFKAITDPIAMLATTPSPRSNKRSAPSAVNQADSRHRENGGRRKVLSPRKQTNQVTSRLKSGTACTSRSRGKQDVTVLHSLQLQQPLHIHLHALL</sequence>
<feature type="region of interest" description="Disordered" evidence="1">
    <location>
        <begin position="19"/>
        <end position="78"/>
    </location>
</feature>
<evidence type="ECO:0000313" key="2">
    <source>
        <dbReference type="EMBL" id="WVZ20891.1"/>
    </source>
</evidence>
<accession>A0AAQ3P2Q5</accession>
<name>A0AAQ3P2Q5_VIGMU</name>
<evidence type="ECO:0000256" key="1">
    <source>
        <dbReference type="SAM" id="MobiDB-lite"/>
    </source>
</evidence>
<feature type="compositionally biased region" description="Polar residues" evidence="1">
    <location>
        <begin position="55"/>
        <end position="74"/>
    </location>
</feature>